<evidence type="ECO:0000256" key="1">
    <source>
        <dbReference type="ARBA" id="ARBA00022679"/>
    </source>
</evidence>
<dbReference type="GO" id="GO:0016747">
    <property type="term" value="F:acyltransferase activity, transferring groups other than amino-acyl groups"/>
    <property type="evidence" value="ECO:0007669"/>
    <property type="project" value="InterPro"/>
</dbReference>
<dbReference type="SUPFAM" id="SSF55729">
    <property type="entry name" value="Acyl-CoA N-acyltransferases (Nat)"/>
    <property type="match status" value="1"/>
</dbReference>
<sequence length="173" mass="19435">MKDELLQIEQVNTIDDYIEDLADLLVQLVEDEASLGFLPPLLHREAQDYWANLLNPDIRLWIAVLHERVVGTVQLHLCGKPNGSHRAEIAKLMTRPQNRRTGVGRVLMHTAEAAAWSEGRTLLVLDTREGDPSNSLYRSIGYQQAGTIPFYARSANGNLDATVLYYKLLEPNG</sequence>
<dbReference type="AlphaFoldDB" id="A0A4V2ZSB4"/>
<evidence type="ECO:0000256" key="2">
    <source>
        <dbReference type="ARBA" id="ARBA00023315"/>
    </source>
</evidence>
<dbReference type="InterPro" id="IPR016181">
    <property type="entry name" value="Acyl_CoA_acyltransferase"/>
</dbReference>
<dbReference type="PROSITE" id="PS51186">
    <property type="entry name" value="GNAT"/>
    <property type="match status" value="1"/>
</dbReference>
<dbReference type="PANTHER" id="PTHR43877:SF2">
    <property type="entry name" value="AMINOALKYLPHOSPHONATE N-ACETYLTRANSFERASE-RELATED"/>
    <property type="match status" value="1"/>
</dbReference>
<dbReference type="CDD" id="cd04301">
    <property type="entry name" value="NAT_SF"/>
    <property type="match status" value="1"/>
</dbReference>
<keyword evidence="2" id="KW-0012">Acyltransferase</keyword>
<dbReference type="RefSeq" id="WP_133235143.1">
    <property type="nucleotide sequence ID" value="NZ_SMRT01000020.1"/>
</dbReference>
<dbReference type="Gene3D" id="3.40.630.30">
    <property type="match status" value="1"/>
</dbReference>
<proteinExistence type="predicted"/>
<dbReference type="Pfam" id="PF00583">
    <property type="entry name" value="Acetyltransf_1"/>
    <property type="match status" value="1"/>
</dbReference>
<dbReference type="Proteomes" id="UP000295636">
    <property type="component" value="Unassembled WGS sequence"/>
</dbReference>
<protein>
    <submittedName>
        <fullName evidence="4">GNAT family N-acetyltransferase</fullName>
    </submittedName>
</protein>
<dbReference type="PANTHER" id="PTHR43877">
    <property type="entry name" value="AMINOALKYLPHOSPHONATE N-ACETYLTRANSFERASE-RELATED-RELATED"/>
    <property type="match status" value="1"/>
</dbReference>
<name>A0A4V2ZSB4_9BACL</name>
<gene>
    <name evidence="4" type="ORF">E1757_29830</name>
</gene>
<accession>A0A4V2ZSB4</accession>
<keyword evidence="5" id="KW-1185">Reference proteome</keyword>
<reference evidence="4 5" key="1">
    <citation type="submission" date="2019-03" db="EMBL/GenBank/DDBJ databases">
        <title>This is whole genome sequence of Paenibacillus sp MS74 strain.</title>
        <authorList>
            <person name="Trinh H.N."/>
        </authorList>
    </citation>
    <scope>NUCLEOTIDE SEQUENCE [LARGE SCALE GENOMIC DNA]</scope>
    <source>
        <strain evidence="4 5">MS74</strain>
    </source>
</reference>
<dbReference type="InterPro" id="IPR000182">
    <property type="entry name" value="GNAT_dom"/>
</dbReference>
<dbReference type="InterPro" id="IPR050832">
    <property type="entry name" value="Bact_Acetyltransf"/>
</dbReference>
<evidence type="ECO:0000259" key="3">
    <source>
        <dbReference type="PROSITE" id="PS51186"/>
    </source>
</evidence>
<keyword evidence="1 4" id="KW-0808">Transferase</keyword>
<evidence type="ECO:0000313" key="4">
    <source>
        <dbReference type="EMBL" id="TDF92584.1"/>
    </source>
</evidence>
<dbReference type="OrthoDB" id="3389160at2"/>
<organism evidence="4 5">
    <name type="scientific">Paenibacillus piri</name>
    <dbReference type="NCBI Taxonomy" id="2547395"/>
    <lineage>
        <taxon>Bacteria</taxon>
        <taxon>Bacillati</taxon>
        <taxon>Bacillota</taxon>
        <taxon>Bacilli</taxon>
        <taxon>Bacillales</taxon>
        <taxon>Paenibacillaceae</taxon>
        <taxon>Paenibacillus</taxon>
    </lineage>
</organism>
<feature type="domain" description="N-acetyltransferase" evidence="3">
    <location>
        <begin position="12"/>
        <end position="170"/>
    </location>
</feature>
<evidence type="ECO:0000313" key="5">
    <source>
        <dbReference type="Proteomes" id="UP000295636"/>
    </source>
</evidence>
<comment type="caution">
    <text evidence="4">The sequence shown here is derived from an EMBL/GenBank/DDBJ whole genome shotgun (WGS) entry which is preliminary data.</text>
</comment>
<dbReference type="EMBL" id="SMRT01000020">
    <property type="protein sequence ID" value="TDF92584.1"/>
    <property type="molecule type" value="Genomic_DNA"/>
</dbReference>